<dbReference type="AlphaFoldDB" id="A0A653DSJ0"/>
<reference evidence="2 3" key="1">
    <citation type="submission" date="2019-01" db="EMBL/GenBank/DDBJ databases">
        <authorList>
            <person name="Sayadi A."/>
        </authorList>
    </citation>
    <scope>NUCLEOTIDE SEQUENCE [LARGE SCALE GENOMIC DNA]</scope>
</reference>
<accession>A0A653DSJ0</accession>
<dbReference type="Proteomes" id="UP000410492">
    <property type="component" value="Unassembled WGS sequence"/>
</dbReference>
<evidence type="ECO:0000313" key="2">
    <source>
        <dbReference type="EMBL" id="VEN63179.1"/>
    </source>
</evidence>
<keyword evidence="3" id="KW-1185">Reference proteome</keyword>
<organism evidence="2 3">
    <name type="scientific">Callosobruchus maculatus</name>
    <name type="common">Southern cowpea weevil</name>
    <name type="synonym">Pulse bruchid</name>
    <dbReference type="NCBI Taxonomy" id="64391"/>
    <lineage>
        <taxon>Eukaryota</taxon>
        <taxon>Metazoa</taxon>
        <taxon>Ecdysozoa</taxon>
        <taxon>Arthropoda</taxon>
        <taxon>Hexapoda</taxon>
        <taxon>Insecta</taxon>
        <taxon>Pterygota</taxon>
        <taxon>Neoptera</taxon>
        <taxon>Endopterygota</taxon>
        <taxon>Coleoptera</taxon>
        <taxon>Polyphaga</taxon>
        <taxon>Cucujiformia</taxon>
        <taxon>Chrysomeloidea</taxon>
        <taxon>Chrysomelidae</taxon>
        <taxon>Bruchinae</taxon>
        <taxon>Bruchini</taxon>
        <taxon>Callosobruchus</taxon>
    </lineage>
</organism>
<proteinExistence type="predicted"/>
<feature type="coiled-coil region" evidence="1">
    <location>
        <begin position="51"/>
        <end position="78"/>
    </location>
</feature>
<dbReference type="EMBL" id="CAACVG010014436">
    <property type="protein sequence ID" value="VEN63179.1"/>
    <property type="molecule type" value="Genomic_DNA"/>
</dbReference>
<evidence type="ECO:0000256" key="1">
    <source>
        <dbReference type="SAM" id="Coils"/>
    </source>
</evidence>
<gene>
    <name evidence="2" type="ORF">CALMAC_LOCUS20075</name>
</gene>
<name>A0A653DSJ0_CALMS</name>
<dbReference type="OrthoDB" id="2156623at2759"/>
<evidence type="ECO:0000313" key="3">
    <source>
        <dbReference type="Proteomes" id="UP000410492"/>
    </source>
</evidence>
<protein>
    <submittedName>
        <fullName evidence="2">Uncharacterized protein</fullName>
    </submittedName>
</protein>
<keyword evidence="1" id="KW-0175">Coiled coil</keyword>
<sequence length="88" mass="10819">MGQQTAELAKDIKRTLEEELLKVKNIWQRDQLQMKELQESLETEQYFSTLYKTQTSELKEEIDEKNRINKEFEEESVNWRWPEQILKR</sequence>